<keyword evidence="7" id="KW-0539">Nucleus</keyword>
<dbReference type="InterPro" id="IPR024882">
    <property type="entry name" value="NUP58/p45/49"/>
</dbReference>
<feature type="region of interest" description="Disordered" evidence="8">
    <location>
        <begin position="20"/>
        <end position="93"/>
    </location>
</feature>
<keyword evidence="6" id="KW-0906">Nuclear pore complex</keyword>
<feature type="compositionally biased region" description="Low complexity" evidence="8">
    <location>
        <begin position="134"/>
        <end position="143"/>
    </location>
</feature>
<keyword evidence="2" id="KW-0813">Transport</keyword>
<dbReference type="PANTHER" id="PTHR13437:SF2">
    <property type="entry name" value="NUCLEOPORIN P58_P45"/>
    <property type="match status" value="1"/>
</dbReference>
<dbReference type="GO" id="GO:0005643">
    <property type="term" value="C:nuclear pore"/>
    <property type="evidence" value="ECO:0007669"/>
    <property type="project" value="UniProtKB-SubCell"/>
</dbReference>
<feature type="compositionally biased region" description="Low complexity" evidence="8">
    <location>
        <begin position="38"/>
        <end position="50"/>
    </location>
</feature>
<keyword evidence="10" id="KW-1185">Reference proteome</keyword>
<proteinExistence type="predicted"/>
<dbReference type="HOGENOM" id="CLU_027081_1_0_1"/>
<comment type="subcellular location">
    <subcellularLocation>
        <location evidence="1">Nucleus</location>
        <location evidence="1">Nuclear pore complex</location>
    </subcellularLocation>
</comment>
<dbReference type="GO" id="GO:0017056">
    <property type="term" value="F:structural constituent of nuclear pore"/>
    <property type="evidence" value="ECO:0007669"/>
    <property type="project" value="InterPro"/>
</dbReference>
<feature type="compositionally biased region" description="Gly residues" evidence="8">
    <location>
        <begin position="83"/>
        <end position="93"/>
    </location>
</feature>
<feature type="compositionally biased region" description="Polar residues" evidence="8">
    <location>
        <begin position="20"/>
        <end position="37"/>
    </location>
</feature>
<feature type="compositionally biased region" description="Low complexity" evidence="8">
    <location>
        <begin position="57"/>
        <end position="67"/>
    </location>
</feature>
<accession>N1PF09</accession>
<name>N1PF09_DOTSN</name>
<feature type="compositionally biased region" description="Polar residues" evidence="8">
    <location>
        <begin position="144"/>
        <end position="176"/>
    </location>
</feature>
<evidence type="ECO:0000256" key="5">
    <source>
        <dbReference type="ARBA" id="ARBA00023010"/>
    </source>
</evidence>
<dbReference type="eggNOG" id="KOG0845">
    <property type="taxonomic scope" value="Eukaryota"/>
</dbReference>
<evidence type="ECO:0000313" key="9">
    <source>
        <dbReference type="EMBL" id="EME40679.1"/>
    </source>
</evidence>
<keyword evidence="3" id="KW-0509">mRNA transport</keyword>
<dbReference type="PANTHER" id="PTHR13437">
    <property type="entry name" value="NUCLEOPORIN P58/P45 NUCLEOPORIN-LIKE PROTEIN 1"/>
    <property type="match status" value="1"/>
</dbReference>
<dbReference type="Pfam" id="PF13634">
    <property type="entry name" value="Nucleoporin_FG"/>
    <property type="match status" value="1"/>
</dbReference>
<dbReference type="OrthoDB" id="2538017at2759"/>
<feature type="compositionally biased region" description="Polar residues" evidence="8">
    <location>
        <begin position="73"/>
        <end position="82"/>
    </location>
</feature>
<dbReference type="STRING" id="675120.N1PF09"/>
<keyword evidence="5" id="KW-0811">Translocation</keyword>
<organism evidence="9 10">
    <name type="scientific">Dothistroma septosporum (strain NZE10 / CBS 128990)</name>
    <name type="common">Red band needle blight fungus</name>
    <name type="synonym">Mycosphaerella pini</name>
    <dbReference type="NCBI Taxonomy" id="675120"/>
    <lineage>
        <taxon>Eukaryota</taxon>
        <taxon>Fungi</taxon>
        <taxon>Dikarya</taxon>
        <taxon>Ascomycota</taxon>
        <taxon>Pezizomycotina</taxon>
        <taxon>Dothideomycetes</taxon>
        <taxon>Dothideomycetidae</taxon>
        <taxon>Mycosphaerellales</taxon>
        <taxon>Mycosphaerellaceae</taxon>
        <taxon>Dothistroma</taxon>
    </lineage>
</organism>
<dbReference type="AlphaFoldDB" id="N1PF09"/>
<evidence type="ECO:0000313" key="10">
    <source>
        <dbReference type="Proteomes" id="UP000016933"/>
    </source>
</evidence>
<dbReference type="Pfam" id="PF21121">
    <property type="entry name" value="Nup49_C"/>
    <property type="match status" value="1"/>
</dbReference>
<evidence type="ECO:0000256" key="7">
    <source>
        <dbReference type="ARBA" id="ARBA00023242"/>
    </source>
</evidence>
<dbReference type="GO" id="GO:0051028">
    <property type="term" value="P:mRNA transport"/>
    <property type="evidence" value="ECO:0007669"/>
    <property type="project" value="UniProtKB-KW"/>
</dbReference>
<evidence type="ECO:0000256" key="2">
    <source>
        <dbReference type="ARBA" id="ARBA00022448"/>
    </source>
</evidence>
<dbReference type="GO" id="GO:0015031">
    <property type="term" value="P:protein transport"/>
    <property type="evidence" value="ECO:0007669"/>
    <property type="project" value="UniProtKB-KW"/>
</dbReference>
<dbReference type="GO" id="GO:0008139">
    <property type="term" value="F:nuclear localization sequence binding"/>
    <property type="evidence" value="ECO:0007669"/>
    <property type="project" value="InterPro"/>
</dbReference>
<dbReference type="EMBL" id="KB446543">
    <property type="protein sequence ID" value="EME40679.1"/>
    <property type="molecule type" value="Genomic_DNA"/>
</dbReference>
<evidence type="ECO:0000256" key="6">
    <source>
        <dbReference type="ARBA" id="ARBA00023132"/>
    </source>
</evidence>
<evidence type="ECO:0008006" key="11">
    <source>
        <dbReference type="Google" id="ProtNLM"/>
    </source>
</evidence>
<sequence>MAFGRSNSLSLNTGATNSLFSQQQQQNPASNTSSLFGNNPQQSQPQQTSNLFGNPATTTPQSQPQQTGGLFGATNTQTQNMSGGTGGLFGNTGGGAAQNMSGGSSLFGGALGGSDNIQKPGVFGASSTNNATTGGTGLFGSTTNIQQQGSLFGGTKPQTATQTGGLFSNAPQPQPSLLSSVQHNAGIQNTPFGRLSMGQSATPQTTVSATNVNLDDLKPTTRFEDCIDQVKETLEQMDKMIQEQEEFARKVEAFVPGHEVKVDSIAPDVDFVKSKAEDVEQALISDAYGVEAQRKNTEKDIKDLERLGRLTQNLALPAAYQYSGNMSLAGSFAQQRPQQSASTKEVEVSNGYDTDLISNYFSPLANDLQTMMKGYADNLSEIESHLKVIESSAVTQAQTLAQRKAGMNGAPQATGDETVRELADTLRGFEESILGVAGVVGECRDGVNELVLGRLGGNLRPGAY</sequence>
<dbReference type="Proteomes" id="UP000016933">
    <property type="component" value="Unassembled WGS sequence"/>
</dbReference>
<protein>
    <recommendedName>
        <fullName evidence="11">Nucleoporin NUP49/NSP49</fullName>
    </recommendedName>
</protein>
<feature type="region of interest" description="Disordered" evidence="8">
    <location>
        <begin position="134"/>
        <end position="176"/>
    </location>
</feature>
<evidence type="ECO:0000256" key="1">
    <source>
        <dbReference type="ARBA" id="ARBA00004567"/>
    </source>
</evidence>
<evidence type="ECO:0000256" key="3">
    <source>
        <dbReference type="ARBA" id="ARBA00022816"/>
    </source>
</evidence>
<dbReference type="InterPro" id="IPR025574">
    <property type="entry name" value="Nucleoporin_FG_rpt"/>
</dbReference>
<reference evidence="9 10" key="2">
    <citation type="journal article" date="2012" name="PLoS Pathog.">
        <title>Diverse lifestyles and strategies of plant pathogenesis encoded in the genomes of eighteen Dothideomycetes fungi.</title>
        <authorList>
            <person name="Ohm R.A."/>
            <person name="Feau N."/>
            <person name="Henrissat B."/>
            <person name="Schoch C.L."/>
            <person name="Horwitz B.A."/>
            <person name="Barry K.W."/>
            <person name="Condon B.J."/>
            <person name="Copeland A.C."/>
            <person name="Dhillon B."/>
            <person name="Glaser F."/>
            <person name="Hesse C.N."/>
            <person name="Kosti I."/>
            <person name="LaButti K."/>
            <person name="Lindquist E.A."/>
            <person name="Lucas S."/>
            <person name="Salamov A.A."/>
            <person name="Bradshaw R.E."/>
            <person name="Ciuffetti L."/>
            <person name="Hamelin R.C."/>
            <person name="Kema G.H.J."/>
            <person name="Lawrence C."/>
            <person name="Scott J.A."/>
            <person name="Spatafora J.W."/>
            <person name="Turgeon B.G."/>
            <person name="de Wit P.J.G.M."/>
            <person name="Zhong S."/>
            <person name="Goodwin S.B."/>
            <person name="Grigoriev I.V."/>
        </authorList>
    </citation>
    <scope>NUCLEOTIDE SEQUENCE [LARGE SCALE GENOMIC DNA]</scope>
    <source>
        <strain evidence="10">NZE10 / CBS 128990</strain>
    </source>
</reference>
<keyword evidence="4" id="KW-0653">Protein transport</keyword>
<gene>
    <name evidence="9" type="ORF">DOTSEDRAFT_90831</name>
</gene>
<reference evidence="10" key="1">
    <citation type="journal article" date="2012" name="PLoS Genet.">
        <title>The genomes of the fungal plant pathogens Cladosporium fulvum and Dothistroma septosporum reveal adaptation to different hosts and lifestyles but also signatures of common ancestry.</title>
        <authorList>
            <person name="de Wit P.J.G.M."/>
            <person name="van der Burgt A."/>
            <person name="Oekmen B."/>
            <person name="Stergiopoulos I."/>
            <person name="Abd-Elsalam K.A."/>
            <person name="Aerts A.L."/>
            <person name="Bahkali A.H."/>
            <person name="Beenen H.G."/>
            <person name="Chettri P."/>
            <person name="Cox M.P."/>
            <person name="Datema E."/>
            <person name="de Vries R.P."/>
            <person name="Dhillon B."/>
            <person name="Ganley A.R."/>
            <person name="Griffiths S.A."/>
            <person name="Guo Y."/>
            <person name="Hamelin R.C."/>
            <person name="Henrissat B."/>
            <person name="Kabir M.S."/>
            <person name="Jashni M.K."/>
            <person name="Kema G."/>
            <person name="Klaubauf S."/>
            <person name="Lapidus A."/>
            <person name="Levasseur A."/>
            <person name="Lindquist E."/>
            <person name="Mehrabi R."/>
            <person name="Ohm R.A."/>
            <person name="Owen T.J."/>
            <person name="Salamov A."/>
            <person name="Schwelm A."/>
            <person name="Schijlen E."/>
            <person name="Sun H."/>
            <person name="van den Burg H.A."/>
            <person name="van Ham R.C.H.J."/>
            <person name="Zhang S."/>
            <person name="Goodwin S.B."/>
            <person name="Grigoriev I.V."/>
            <person name="Collemare J."/>
            <person name="Bradshaw R.E."/>
        </authorList>
    </citation>
    <scope>NUCLEOTIDE SEQUENCE [LARGE SCALE GENOMIC DNA]</scope>
    <source>
        <strain evidence="10">NZE10 / CBS 128990</strain>
    </source>
</reference>
<evidence type="ECO:0000256" key="4">
    <source>
        <dbReference type="ARBA" id="ARBA00022927"/>
    </source>
</evidence>
<dbReference type="OMA" id="KLPTHYH"/>
<evidence type="ECO:0000256" key="8">
    <source>
        <dbReference type="SAM" id="MobiDB-lite"/>
    </source>
</evidence>